<proteinExistence type="predicted"/>
<evidence type="ECO:0000313" key="2">
    <source>
        <dbReference type="Proteomes" id="UP001295740"/>
    </source>
</evidence>
<comment type="caution">
    <text evidence="1">The sequence shown here is derived from an EMBL/GenBank/DDBJ whole genome shotgun (WGS) entry which is preliminary data.</text>
</comment>
<dbReference type="Proteomes" id="UP001295740">
    <property type="component" value="Unassembled WGS sequence"/>
</dbReference>
<name>A0AAI8YLX4_9PEZI</name>
<accession>A0AAI8YLX4</accession>
<dbReference type="EMBL" id="CAUWAG010000013">
    <property type="protein sequence ID" value="CAJ2509708.1"/>
    <property type="molecule type" value="Genomic_DNA"/>
</dbReference>
<organism evidence="1 2">
    <name type="scientific">Anthostomella pinea</name>
    <dbReference type="NCBI Taxonomy" id="933095"/>
    <lineage>
        <taxon>Eukaryota</taxon>
        <taxon>Fungi</taxon>
        <taxon>Dikarya</taxon>
        <taxon>Ascomycota</taxon>
        <taxon>Pezizomycotina</taxon>
        <taxon>Sordariomycetes</taxon>
        <taxon>Xylariomycetidae</taxon>
        <taxon>Xylariales</taxon>
        <taxon>Xylariaceae</taxon>
        <taxon>Anthostomella</taxon>
    </lineage>
</organism>
<reference evidence="1" key="1">
    <citation type="submission" date="2023-10" db="EMBL/GenBank/DDBJ databases">
        <authorList>
            <person name="Hackl T."/>
        </authorList>
    </citation>
    <scope>NUCLEOTIDE SEQUENCE</scope>
</reference>
<dbReference type="AlphaFoldDB" id="A0AAI8YLX4"/>
<sequence>MVPPPSAQRLKLFRTLLEAGVSINDQALDDRTVLGQALDQLYDWAGQFGRGQHAYLHIRSSWSSLGEDRLAGEFDDFRRAFMELVRMLLAAGAESST</sequence>
<protein>
    <submittedName>
        <fullName evidence="1">Uu.00g056080.m01.CDS01</fullName>
    </submittedName>
</protein>
<evidence type="ECO:0000313" key="1">
    <source>
        <dbReference type="EMBL" id="CAJ2509708.1"/>
    </source>
</evidence>
<gene>
    <name evidence="1" type="ORF">KHLLAP_LOCUS10176</name>
</gene>
<keyword evidence="2" id="KW-1185">Reference proteome</keyword>